<evidence type="ECO:0000313" key="2">
    <source>
        <dbReference type="Proteomes" id="UP000240206"/>
    </source>
</evidence>
<keyword evidence="2" id="KW-1185">Reference proteome</keyword>
<comment type="caution">
    <text evidence="1">The sequence shown here is derived from an EMBL/GenBank/DDBJ whole genome shotgun (WGS) entry which is preliminary data.</text>
</comment>
<organism evidence="1 2">
    <name type="scientific">Synechococcus lacustris str. Tous</name>
    <dbReference type="NCBI Taxonomy" id="1910958"/>
    <lineage>
        <taxon>Bacteria</taxon>
        <taxon>Bacillati</taxon>
        <taxon>Cyanobacteriota</taxon>
        <taxon>Cyanophyceae</taxon>
        <taxon>Synechococcales</taxon>
        <taxon>Synechococcaceae</taxon>
        <taxon>Synechococcus</taxon>
    </lineage>
</organism>
<dbReference type="RefSeq" id="WP_106499451.1">
    <property type="nucleotide sequence ID" value="NZ_PXVC01000011.1"/>
</dbReference>
<name>A0A2P7EG15_9SYNE</name>
<sequence>MILQIARRLYLQNLERNLERNGCPEPLGVVVVNGGKSARLIFEAPVLLPQEQFVPLELLRNKPLGKSRSRR</sequence>
<protein>
    <submittedName>
        <fullName evidence="1">Uncharacterized protein</fullName>
    </submittedName>
</protein>
<dbReference type="AlphaFoldDB" id="A0A2P7EG15"/>
<gene>
    <name evidence="1" type="ORF">C7K08_04405</name>
</gene>
<dbReference type="Proteomes" id="UP000240206">
    <property type="component" value="Unassembled WGS sequence"/>
</dbReference>
<evidence type="ECO:0000313" key="1">
    <source>
        <dbReference type="EMBL" id="PSI02181.1"/>
    </source>
</evidence>
<dbReference type="EMBL" id="PXVC01000011">
    <property type="protein sequence ID" value="PSI02181.1"/>
    <property type="molecule type" value="Genomic_DNA"/>
</dbReference>
<proteinExistence type="predicted"/>
<accession>A0A2P7EG15</accession>
<reference evidence="2" key="1">
    <citation type="submission" date="2018-03" db="EMBL/GenBank/DDBJ databases">
        <title>Ecological and genomic features of two cosmopolitan and abundant freshwater picocyanobacteria.</title>
        <authorList>
            <person name="Cabello-Yeves P.J."/>
            <person name="Picazo A."/>
            <person name="Camacho A."/>
            <person name="Callieri C."/>
            <person name="Rosselli R."/>
            <person name="Roda-Garcia J."/>
            <person name="Coutinho F.H."/>
            <person name="Rodriguez-Valera F."/>
        </authorList>
    </citation>
    <scope>NUCLEOTIDE SEQUENCE [LARGE SCALE GENOMIC DNA]</scope>
    <source>
        <strain evidence="2">Tous</strain>
    </source>
</reference>
<dbReference type="STRING" id="1910958.BTM30_01045"/>